<evidence type="ECO:0000313" key="2">
    <source>
        <dbReference type="EMBL" id="ODV78743.1"/>
    </source>
</evidence>
<dbReference type="AlphaFoldDB" id="A0A1E4SGV6"/>
<dbReference type="GO" id="GO:0030915">
    <property type="term" value="C:Smc5-Smc6 complex"/>
    <property type="evidence" value="ECO:0007669"/>
    <property type="project" value="UniProtKB-UniRule"/>
</dbReference>
<dbReference type="Pfam" id="PF07574">
    <property type="entry name" value="SMC_Nse1"/>
    <property type="match status" value="1"/>
</dbReference>
<dbReference type="OrthoDB" id="185455at2759"/>
<comment type="similarity">
    <text evidence="1">Belongs to the NSE1 family.</text>
</comment>
<keyword evidence="1" id="KW-0808">Transferase</keyword>
<dbReference type="EMBL" id="KV453913">
    <property type="protein sequence ID" value="ODV78743.1"/>
    <property type="molecule type" value="Genomic_DNA"/>
</dbReference>
<name>A0A1E4SGV6_9ASCO</name>
<comment type="subcellular location">
    <subcellularLocation>
        <location evidence="1">Nucleus</location>
    </subcellularLocation>
</comment>
<dbReference type="Proteomes" id="UP000094285">
    <property type="component" value="Unassembled WGS sequence"/>
</dbReference>
<reference evidence="3" key="1">
    <citation type="submission" date="2016-05" db="EMBL/GenBank/DDBJ databases">
        <title>Comparative genomics of biotechnologically important yeasts.</title>
        <authorList>
            <consortium name="DOE Joint Genome Institute"/>
            <person name="Riley R."/>
            <person name="Haridas S."/>
            <person name="Wolfe K.H."/>
            <person name="Lopes M.R."/>
            <person name="Hittinger C.T."/>
            <person name="Goker M."/>
            <person name="Salamov A."/>
            <person name="Wisecaver J."/>
            <person name="Long T.M."/>
            <person name="Aerts A.L."/>
            <person name="Barry K."/>
            <person name="Choi C."/>
            <person name="Clum A."/>
            <person name="Coughlan A.Y."/>
            <person name="Deshpande S."/>
            <person name="Douglass A.P."/>
            <person name="Hanson S.J."/>
            <person name="Klenk H.-P."/>
            <person name="Labutti K."/>
            <person name="Lapidus A."/>
            <person name="Lindquist E."/>
            <person name="Lipzen A."/>
            <person name="Meier-Kolthoff J.P."/>
            <person name="Ohm R.A."/>
            <person name="Otillar R.P."/>
            <person name="Pangilinan J."/>
            <person name="Peng Y."/>
            <person name="Rokas A."/>
            <person name="Rosa C.A."/>
            <person name="Scheuner C."/>
            <person name="Sibirny A.A."/>
            <person name="Slot J.C."/>
            <person name="Stielow J.B."/>
            <person name="Sun H."/>
            <person name="Kurtzman C.P."/>
            <person name="Blackwell M."/>
            <person name="Grigoriev I.V."/>
            <person name="Jeffries T.W."/>
        </authorList>
    </citation>
    <scope>NUCLEOTIDE SEQUENCE [LARGE SCALE GENOMIC DNA]</scope>
    <source>
        <strain evidence="3">NRRL Y-17324</strain>
    </source>
</reference>
<dbReference type="InterPro" id="IPR036388">
    <property type="entry name" value="WH-like_DNA-bd_sf"/>
</dbReference>
<organism evidence="2 3">
    <name type="scientific">Suhomyces tanzawaensis NRRL Y-17324</name>
    <dbReference type="NCBI Taxonomy" id="984487"/>
    <lineage>
        <taxon>Eukaryota</taxon>
        <taxon>Fungi</taxon>
        <taxon>Dikarya</taxon>
        <taxon>Ascomycota</taxon>
        <taxon>Saccharomycotina</taxon>
        <taxon>Pichiomycetes</taxon>
        <taxon>Debaryomycetaceae</taxon>
        <taxon>Suhomyces</taxon>
    </lineage>
</organism>
<dbReference type="STRING" id="984487.A0A1E4SGV6"/>
<keyword evidence="1" id="KW-0833">Ubl conjugation pathway</keyword>
<dbReference type="Gene3D" id="1.10.10.10">
    <property type="entry name" value="Winged helix-like DNA-binding domain superfamily/Winged helix DNA-binding domain"/>
    <property type="match status" value="1"/>
</dbReference>
<dbReference type="GeneID" id="30985902"/>
<keyword evidence="1" id="KW-0539">Nucleus</keyword>
<comment type="function">
    <text evidence="1">Acts in a DNA repair pathway for removal of UV-induced DNA damage that is distinct from classical nucleotide excision repair and in repair of ionizing radiation damage. Functions in homologous recombination repair of DNA double strand breaks and in recovery of stalled replication forks.</text>
</comment>
<dbReference type="PANTHER" id="PTHR20973">
    <property type="entry name" value="NON-SMC ELEMENT 1-RELATED"/>
    <property type="match status" value="1"/>
</dbReference>
<keyword evidence="1" id="KW-0234">DNA repair</keyword>
<accession>A0A1E4SGV6</accession>
<dbReference type="EC" id="2.3.2.27" evidence="1"/>
<keyword evidence="1" id="KW-0863">Zinc-finger</keyword>
<keyword evidence="3" id="KW-1185">Reference proteome</keyword>
<dbReference type="GO" id="GO:0005634">
    <property type="term" value="C:nucleus"/>
    <property type="evidence" value="ECO:0007669"/>
    <property type="project" value="UniProtKB-SubCell"/>
</dbReference>
<keyword evidence="1" id="KW-0862">Zinc</keyword>
<dbReference type="Gene3D" id="3.90.1150.220">
    <property type="match status" value="1"/>
</dbReference>
<keyword evidence="1" id="KW-0479">Metal-binding</keyword>
<evidence type="ECO:0000256" key="1">
    <source>
        <dbReference type="RuleBase" id="RU368018"/>
    </source>
</evidence>
<dbReference type="PANTHER" id="PTHR20973:SF0">
    <property type="entry name" value="NON-STRUCTURAL MAINTENANCE OF CHROMOSOMES ELEMENT 1 HOMOLOG"/>
    <property type="match status" value="1"/>
</dbReference>
<dbReference type="RefSeq" id="XP_020063865.1">
    <property type="nucleotide sequence ID" value="XM_020211766.1"/>
</dbReference>
<dbReference type="InterPro" id="IPR011513">
    <property type="entry name" value="Nse1"/>
</dbReference>
<evidence type="ECO:0000313" key="3">
    <source>
        <dbReference type="Proteomes" id="UP000094285"/>
    </source>
</evidence>
<keyword evidence="1" id="KW-0227">DNA damage</keyword>
<dbReference type="GO" id="GO:0008270">
    <property type="term" value="F:zinc ion binding"/>
    <property type="evidence" value="ECO:0007669"/>
    <property type="project" value="UniProtKB-KW"/>
</dbReference>
<keyword evidence="1" id="KW-0233">DNA recombination</keyword>
<gene>
    <name evidence="2" type="ORF">CANTADRAFT_91036</name>
</gene>
<dbReference type="GO" id="GO:0061630">
    <property type="term" value="F:ubiquitin protein ligase activity"/>
    <property type="evidence" value="ECO:0007669"/>
    <property type="project" value="UniProtKB-EC"/>
</dbReference>
<dbReference type="GO" id="GO:0000724">
    <property type="term" value="P:double-strand break repair via homologous recombination"/>
    <property type="evidence" value="ECO:0007669"/>
    <property type="project" value="TreeGrafter"/>
</dbReference>
<protein>
    <recommendedName>
        <fullName evidence="1">Non-structural maintenance of chromosomes element 1 homolog</fullName>
        <ecNumber evidence="1">2.3.2.27</ecNumber>
    </recommendedName>
</protein>
<sequence length="242" mass="27287">MPPYTEVHRVLLTLIRASKCISSSVLEKHFLTILKELSPEILESNHTVNSVLNDHISNINVRINQHGFKIDKKNHQVSGELHYIFINTDNDSIVKLNTQFSPKELECIKVLIDKVVTSEDYSLKMVVAGQVINGVLGKSLEESYSFINRLIDEGWLVLSKQDHVLLSMRSISELKSYLIDRHGVTTATNMGRILLCKQCQEIVTLGYQTGEDDAFHYKCYDVYSNGDPGVNLARVGVLPDTL</sequence>
<comment type="catalytic activity">
    <reaction evidence="1">
        <text>S-ubiquitinyl-[E2 ubiquitin-conjugating enzyme]-L-cysteine + [acceptor protein]-L-lysine = [E2 ubiquitin-conjugating enzyme]-L-cysteine + N(6)-ubiquitinyl-[acceptor protein]-L-lysine.</text>
        <dbReference type="EC" id="2.3.2.27"/>
    </reaction>
</comment>
<proteinExistence type="inferred from homology"/>
<comment type="subunit">
    <text evidence="1">Component of the Smc5-Smc6 complex.</text>
</comment>